<dbReference type="PANTHER" id="PTHR42996:SF1">
    <property type="entry name" value="PHOSPHATE-BINDING PROTEIN PSTS"/>
    <property type="match status" value="1"/>
</dbReference>
<sequence length="352" mass="36601">MAMVSIVAIVLVGLLGLTGCGDDSGSGTDTLGGRLNGSGATFPKTFYEVAIYEFLKQHQATTITYSGGGSGKGRTDLQENVVDWAGSDGLVKDADRAKYKGGEFLYFPTVIAPITVAYNLSGISELNLSPATIAKIFQREVTAWDDPAIVAENPKVAAKLKGGITVAHRSDGSGTTENFTKFLEKAVGTNAGGAWKLKSGSTVDWPADTQAGNGNAGVSQIVQDTKGAVGYVDYSDAVATEMKFAAVANKTGAYVTPTLASASAAAEGAKVNDDLSYDPLWADGAASYPITAPTWILVYAKQGTATQAETLRSFLLYLLTDAQKLADSVDYAAIPASLAARAITQLDRITAP</sequence>
<keyword evidence="2" id="KW-0813">Transport</keyword>
<dbReference type="GO" id="GO:0035435">
    <property type="term" value="P:phosphate ion transmembrane transport"/>
    <property type="evidence" value="ECO:0007669"/>
    <property type="project" value="InterPro"/>
</dbReference>
<dbReference type="Pfam" id="PF12849">
    <property type="entry name" value="PBP_like_2"/>
    <property type="match status" value="1"/>
</dbReference>
<comment type="similarity">
    <text evidence="1">Belongs to the PstS family.</text>
</comment>
<evidence type="ECO:0000313" key="6">
    <source>
        <dbReference type="EMBL" id="CAB4823487.1"/>
    </source>
</evidence>
<name>A0A6J6U3V3_9ZZZZ</name>
<evidence type="ECO:0000256" key="3">
    <source>
        <dbReference type="ARBA" id="ARBA00022592"/>
    </source>
</evidence>
<dbReference type="CDD" id="cd13565">
    <property type="entry name" value="PBP2_PstS"/>
    <property type="match status" value="1"/>
</dbReference>
<dbReference type="SUPFAM" id="SSF53850">
    <property type="entry name" value="Periplasmic binding protein-like II"/>
    <property type="match status" value="1"/>
</dbReference>
<gene>
    <name evidence="5" type="ORF">UFOPK2754_02001</name>
    <name evidence="6" type="ORF">UFOPK3139_00854</name>
    <name evidence="7" type="ORF">UFOPK3543_01458</name>
</gene>
<protein>
    <submittedName>
        <fullName evidence="5">Unannotated protein</fullName>
    </submittedName>
</protein>
<evidence type="ECO:0000259" key="4">
    <source>
        <dbReference type="Pfam" id="PF12849"/>
    </source>
</evidence>
<evidence type="ECO:0000313" key="5">
    <source>
        <dbReference type="EMBL" id="CAB4754422.1"/>
    </source>
</evidence>
<dbReference type="EMBL" id="CAFABA010000025">
    <property type="protein sequence ID" value="CAB4823487.1"/>
    <property type="molecule type" value="Genomic_DNA"/>
</dbReference>
<feature type="domain" description="PBP" evidence="4">
    <location>
        <begin position="26"/>
        <end position="321"/>
    </location>
</feature>
<reference evidence="5" key="1">
    <citation type="submission" date="2020-05" db="EMBL/GenBank/DDBJ databases">
        <authorList>
            <person name="Chiriac C."/>
            <person name="Salcher M."/>
            <person name="Ghai R."/>
            <person name="Kavagutti S V."/>
        </authorList>
    </citation>
    <scope>NUCLEOTIDE SEQUENCE</scope>
</reference>
<dbReference type="GO" id="GO:0042301">
    <property type="term" value="F:phosphate ion binding"/>
    <property type="evidence" value="ECO:0007669"/>
    <property type="project" value="InterPro"/>
</dbReference>
<dbReference type="AlphaFoldDB" id="A0A6J6U3V3"/>
<evidence type="ECO:0000256" key="2">
    <source>
        <dbReference type="ARBA" id="ARBA00022448"/>
    </source>
</evidence>
<dbReference type="GO" id="GO:0043190">
    <property type="term" value="C:ATP-binding cassette (ABC) transporter complex"/>
    <property type="evidence" value="ECO:0007669"/>
    <property type="project" value="InterPro"/>
</dbReference>
<dbReference type="NCBIfam" id="TIGR00975">
    <property type="entry name" value="3a0107s03"/>
    <property type="match status" value="1"/>
</dbReference>
<dbReference type="InterPro" id="IPR050962">
    <property type="entry name" value="Phosphate-bind_PstS"/>
</dbReference>
<dbReference type="InterPro" id="IPR005673">
    <property type="entry name" value="ABC_phos-bd_PstS"/>
</dbReference>
<dbReference type="Gene3D" id="3.40.190.10">
    <property type="entry name" value="Periplasmic binding protein-like II"/>
    <property type="match status" value="2"/>
</dbReference>
<evidence type="ECO:0000313" key="7">
    <source>
        <dbReference type="EMBL" id="CAB4910370.1"/>
    </source>
</evidence>
<evidence type="ECO:0000256" key="1">
    <source>
        <dbReference type="ARBA" id="ARBA00008725"/>
    </source>
</evidence>
<proteinExistence type="inferred from homology"/>
<dbReference type="InterPro" id="IPR024370">
    <property type="entry name" value="PBP_domain"/>
</dbReference>
<dbReference type="EMBL" id="CAFBMH010000049">
    <property type="protein sequence ID" value="CAB4910370.1"/>
    <property type="molecule type" value="Genomic_DNA"/>
</dbReference>
<accession>A0A6J6U3V3</accession>
<organism evidence="5">
    <name type="scientific">freshwater metagenome</name>
    <dbReference type="NCBI Taxonomy" id="449393"/>
    <lineage>
        <taxon>unclassified sequences</taxon>
        <taxon>metagenomes</taxon>
        <taxon>ecological metagenomes</taxon>
    </lineage>
</organism>
<dbReference type="EMBL" id="CAEZYR010000076">
    <property type="protein sequence ID" value="CAB4754422.1"/>
    <property type="molecule type" value="Genomic_DNA"/>
</dbReference>
<keyword evidence="3" id="KW-0592">Phosphate transport</keyword>
<dbReference type="PIRSF" id="PIRSF002756">
    <property type="entry name" value="PstS"/>
    <property type="match status" value="1"/>
</dbReference>
<dbReference type="PANTHER" id="PTHR42996">
    <property type="entry name" value="PHOSPHATE-BINDING PROTEIN PSTS"/>
    <property type="match status" value="1"/>
</dbReference>